<accession>A0AAD9NL27</accession>
<feature type="signal peptide" evidence="8">
    <location>
        <begin position="1"/>
        <end position="29"/>
    </location>
</feature>
<evidence type="ECO:0000256" key="5">
    <source>
        <dbReference type="ARBA" id="ARBA00023180"/>
    </source>
</evidence>
<feature type="disulfide bond" evidence="7">
    <location>
        <begin position="56"/>
        <end position="95"/>
    </location>
</feature>
<dbReference type="PRINTS" id="PR00010">
    <property type="entry name" value="EGFBLOOD"/>
</dbReference>
<dbReference type="InterPro" id="IPR000152">
    <property type="entry name" value="EGF-type_Asp/Asn_hydroxyl_site"/>
</dbReference>
<dbReference type="AlphaFoldDB" id="A0AAD9NL27"/>
<dbReference type="FunFam" id="2.10.25.10:FF:000117">
    <property type="entry name" value="Delta-like protein"/>
    <property type="match status" value="1"/>
</dbReference>
<organism evidence="11 12">
    <name type="scientific">Ridgeia piscesae</name>
    <name type="common">Tubeworm</name>
    <dbReference type="NCBI Taxonomy" id="27915"/>
    <lineage>
        <taxon>Eukaryota</taxon>
        <taxon>Metazoa</taxon>
        <taxon>Spiralia</taxon>
        <taxon>Lophotrochozoa</taxon>
        <taxon>Annelida</taxon>
        <taxon>Polychaeta</taxon>
        <taxon>Sedentaria</taxon>
        <taxon>Canalipalpata</taxon>
        <taxon>Sabellida</taxon>
        <taxon>Siboglinidae</taxon>
        <taxon>Ridgeia</taxon>
    </lineage>
</organism>
<dbReference type="GO" id="GO:0005615">
    <property type="term" value="C:extracellular space"/>
    <property type="evidence" value="ECO:0007669"/>
    <property type="project" value="TreeGrafter"/>
</dbReference>
<gene>
    <name evidence="11" type="ORF">NP493_980g00062</name>
</gene>
<dbReference type="SMART" id="SM00130">
    <property type="entry name" value="KR"/>
    <property type="match status" value="1"/>
</dbReference>
<dbReference type="CDD" id="cd00108">
    <property type="entry name" value="KR"/>
    <property type="match status" value="1"/>
</dbReference>
<evidence type="ECO:0000313" key="11">
    <source>
        <dbReference type="EMBL" id="KAK2172226.1"/>
    </source>
</evidence>
<dbReference type="PANTHER" id="PTHR24261">
    <property type="entry name" value="PLASMINOGEN-RELATED"/>
    <property type="match status" value="1"/>
</dbReference>
<feature type="disulfide bond" evidence="6">
    <location>
        <begin position="140"/>
        <end position="149"/>
    </location>
</feature>
<dbReference type="PROSITE" id="PS01187">
    <property type="entry name" value="EGF_CA"/>
    <property type="match status" value="1"/>
</dbReference>
<dbReference type="Gene3D" id="2.10.25.10">
    <property type="entry name" value="Laminin"/>
    <property type="match status" value="1"/>
</dbReference>
<dbReference type="SUPFAM" id="SSF57440">
    <property type="entry name" value="Kringle-like"/>
    <property type="match status" value="1"/>
</dbReference>
<sequence length="308" mass="34044">MASTVFVAPRLRLLLTLICLRTSSTYVSGAPLECLMTSQGFQYNGHVNVTKNGITCQRWDTNTPQVRNPACTGGKENYCRNFAYGAGCPERKPWCYTTDGRIKFEHCNIPMCVDVDECASSPCANGGNCTDKLNGFTCKCAPGYDGLTCAVALYPVLDPPASAERSMLLYDKDNATCLNLDDTDRYTFSANTGRWAPKPQWTCFRRGLLIRIGVPEAIKLSFLATITGRNLVCSRRHIEVLVRKTAWSQCELDGKYPVCTQSSATDHESGGLTSCVAKCTCDGVDSQHLYVHIPNLQEQWEICEIDLK</sequence>
<dbReference type="SMART" id="SM00181">
    <property type="entry name" value="EGF"/>
    <property type="match status" value="1"/>
</dbReference>
<evidence type="ECO:0000313" key="12">
    <source>
        <dbReference type="Proteomes" id="UP001209878"/>
    </source>
</evidence>
<dbReference type="Pfam" id="PF00051">
    <property type="entry name" value="Kringle"/>
    <property type="match status" value="1"/>
</dbReference>
<feature type="domain" description="Kringle" evidence="10">
    <location>
        <begin position="36"/>
        <end position="112"/>
    </location>
</feature>
<dbReference type="Pfam" id="PF00008">
    <property type="entry name" value="EGF"/>
    <property type="match status" value="1"/>
</dbReference>
<dbReference type="EMBL" id="JAODUO010000980">
    <property type="protein sequence ID" value="KAK2172226.1"/>
    <property type="molecule type" value="Genomic_DNA"/>
</dbReference>
<dbReference type="PROSITE" id="PS00010">
    <property type="entry name" value="ASX_HYDROXYL"/>
    <property type="match status" value="1"/>
</dbReference>
<evidence type="ECO:0000256" key="8">
    <source>
        <dbReference type="SAM" id="SignalP"/>
    </source>
</evidence>
<evidence type="ECO:0000256" key="6">
    <source>
        <dbReference type="PROSITE-ProRule" id="PRU00076"/>
    </source>
</evidence>
<dbReference type="PROSITE" id="PS50070">
    <property type="entry name" value="KRINGLE_2"/>
    <property type="match status" value="1"/>
</dbReference>
<dbReference type="PROSITE" id="PS50026">
    <property type="entry name" value="EGF_3"/>
    <property type="match status" value="1"/>
</dbReference>
<dbReference type="Gene3D" id="2.40.20.10">
    <property type="entry name" value="Plasminogen Kringle 4"/>
    <property type="match status" value="1"/>
</dbReference>
<dbReference type="GO" id="GO:0004175">
    <property type="term" value="F:endopeptidase activity"/>
    <property type="evidence" value="ECO:0007669"/>
    <property type="project" value="TreeGrafter"/>
</dbReference>
<dbReference type="PROSITE" id="PS01186">
    <property type="entry name" value="EGF_2"/>
    <property type="match status" value="1"/>
</dbReference>
<dbReference type="Proteomes" id="UP001209878">
    <property type="component" value="Unassembled WGS sequence"/>
</dbReference>
<keyword evidence="2 7" id="KW-0420">Kringle</keyword>
<keyword evidence="1 6" id="KW-0245">EGF-like domain</keyword>
<comment type="caution">
    <text evidence="11">The sequence shown here is derived from an EMBL/GenBank/DDBJ whole genome shotgun (WGS) entry which is preliminary data.</text>
</comment>
<dbReference type="InterPro" id="IPR013806">
    <property type="entry name" value="Kringle-like"/>
</dbReference>
<dbReference type="PANTHER" id="PTHR24261:SF7">
    <property type="entry name" value="KRINGLE DOMAIN-CONTAINING PROTEIN"/>
    <property type="match status" value="1"/>
</dbReference>
<comment type="caution">
    <text evidence="6">Lacks conserved residue(s) required for the propagation of feature annotation.</text>
</comment>
<dbReference type="InterPro" id="IPR038178">
    <property type="entry name" value="Kringle_sf"/>
</dbReference>
<evidence type="ECO:0000256" key="7">
    <source>
        <dbReference type="PROSITE-ProRule" id="PRU00121"/>
    </source>
</evidence>
<dbReference type="CDD" id="cd00054">
    <property type="entry name" value="EGF_CA"/>
    <property type="match status" value="1"/>
</dbReference>
<keyword evidence="4 6" id="KW-1015">Disulfide bond</keyword>
<keyword evidence="8" id="KW-0732">Signal</keyword>
<dbReference type="GO" id="GO:0005102">
    <property type="term" value="F:signaling receptor binding"/>
    <property type="evidence" value="ECO:0007669"/>
    <property type="project" value="TreeGrafter"/>
</dbReference>
<feature type="chain" id="PRO_5041914761" evidence="8">
    <location>
        <begin position="30"/>
        <end position="308"/>
    </location>
</feature>
<name>A0AAD9NL27_RIDPI</name>
<evidence type="ECO:0000256" key="3">
    <source>
        <dbReference type="ARBA" id="ARBA00022737"/>
    </source>
</evidence>
<protein>
    <submittedName>
        <fullName evidence="11">Uncharacterized protein</fullName>
    </submittedName>
</protein>
<dbReference type="InterPro" id="IPR050759">
    <property type="entry name" value="Serine_protease_kringle"/>
</dbReference>
<evidence type="ECO:0000259" key="9">
    <source>
        <dbReference type="PROSITE" id="PS50026"/>
    </source>
</evidence>
<keyword evidence="12" id="KW-1185">Reference proteome</keyword>
<evidence type="ECO:0000256" key="1">
    <source>
        <dbReference type="ARBA" id="ARBA00022536"/>
    </source>
</evidence>
<evidence type="ECO:0000259" key="10">
    <source>
        <dbReference type="PROSITE" id="PS50070"/>
    </source>
</evidence>
<keyword evidence="3" id="KW-0677">Repeat</keyword>
<reference evidence="11" key="1">
    <citation type="journal article" date="2023" name="Mol. Biol. Evol.">
        <title>Third-Generation Sequencing Reveals the Adaptive Role of the Epigenome in Three Deep-Sea Polychaetes.</title>
        <authorList>
            <person name="Perez M."/>
            <person name="Aroh O."/>
            <person name="Sun Y."/>
            <person name="Lan Y."/>
            <person name="Juniper S.K."/>
            <person name="Young C.R."/>
            <person name="Angers B."/>
            <person name="Qian P.Y."/>
        </authorList>
    </citation>
    <scope>NUCLEOTIDE SEQUENCE</scope>
    <source>
        <strain evidence="11">R07B-5</strain>
    </source>
</reference>
<keyword evidence="5" id="KW-0325">Glycoprotein</keyword>
<evidence type="ECO:0000256" key="4">
    <source>
        <dbReference type="ARBA" id="ARBA00023157"/>
    </source>
</evidence>
<dbReference type="SMART" id="SM00179">
    <property type="entry name" value="EGF_CA"/>
    <property type="match status" value="1"/>
</dbReference>
<dbReference type="PROSITE" id="PS00022">
    <property type="entry name" value="EGF_1"/>
    <property type="match status" value="1"/>
</dbReference>
<dbReference type="GO" id="GO:0005509">
    <property type="term" value="F:calcium ion binding"/>
    <property type="evidence" value="ECO:0007669"/>
    <property type="project" value="InterPro"/>
</dbReference>
<dbReference type="InterPro" id="IPR000742">
    <property type="entry name" value="EGF"/>
</dbReference>
<dbReference type="InterPro" id="IPR018097">
    <property type="entry name" value="EGF_Ca-bd_CS"/>
</dbReference>
<dbReference type="InterPro" id="IPR000001">
    <property type="entry name" value="Kringle"/>
</dbReference>
<evidence type="ECO:0000256" key="2">
    <source>
        <dbReference type="ARBA" id="ARBA00022572"/>
    </source>
</evidence>
<dbReference type="InterPro" id="IPR001881">
    <property type="entry name" value="EGF-like_Ca-bd_dom"/>
</dbReference>
<proteinExistence type="predicted"/>
<dbReference type="SUPFAM" id="SSF57196">
    <property type="entry name" value="EGF/Laminin"/>
    <property type="match status" value="1"/>
</dbReference>
<feature type="domain" description="EGF-like" evidence="9">
    <location>
        <begin position="114"/>
        <end position="150"/>
    </location>
</feature>